<dbReference type="EMBL" id="ML119105">
    <property type="protein sequence ID" value="RPB17642.1"/>
    <property type="molecule type" value="Genomic_DNA"/>
</dbReference>
<dbReference type="SMART" id="SM00479">
    <property type="entry name" value="EXOIII"/>
    <property type="match status" value="1"/>
</dbReference>
<comment type="similarity">
    <text evidence="1">Belongs to the oligoribonuclease family.</text>
</comment>
<dbReference type="GO" id="GO:0005739">
    <property type="term" value="C:mitochondrion"/>
    <property type="evidence" value="ECO:0007669"/>
    <property type="project" value="TreeGrafter"/>
</dbReference>
<keyword evidence="4" id="KW-0269">Exonuclease</keyword>
<evidence type="ECO:0000259" key="5">
    <source>
        <dbReference type="SMART" id="SM00479"/>
    </source>
</evidence>
<dbReference type="GO" id="GO:0000175">
    <property type="term" value="F:3'-5'-RNA exonuclease activity"/>
    <property type="evidence" value="ECO:0007669"/>
    <property type="project" value="InterPro"/>
</dbReference>
<dbReference type="FunFam" id="3.30.420.10:FF:000003">
    <property type="entry name" value="Oligoribonuclease"/>
    <property type="match status" value="1"/>
</dbReference>
<keyword evidence="3" id="KW-0378">Hydrolase</keyword>
<evidence type="ECO:0000256" key="2">
    <source>
        <dbReference type="ARBA" id="ARBA00022722"/>
    </source>
</evidence>
<dbReference type="GO" id="GO:0003676">
    <property type="term" value="F:nucleic acid binding"/>
    <property type="evidence" value="ECO:0007669"/>
    <property type="project" value="InterPro"/>
</dbReference>
<evidence type="ECO:0000256" key="3">
    <source>
        <dbReference type="ARBA" id="ARBA00022801"/>
    </source>
</evidence>
<evidence type="ECO:0000256" key="1">
    <source>
        <dbReference type="ARBA" id="ARBA00009921"/>
    </source>
</evidence>
<dbReference type="SUPFAM" id="SSF53098">
    <property type="entry name" value="Ribonuclease H-like"/>
    <property type="match status" value="1"/>
</dbReference>
<dbReference type="AlphaFoldDB" id="A0A3N4L826"/>
<feature type="domain" description="Exonuclease" evidence="5">
    <location>
        <begin position="8"/>
        <end position="185"/>
    </location>
</feature>
<reference evidence="6 7" key="1">
    <citation type="journal article" date="2018" name="Nat. Ecol. Evol.">
        <title>Pezizomycetes genomes reveal the molecular basis of ectomycorrhizal truffle lifestyle.</title>
        <authorList>
            <person name="Murat C."/>
            <person name="Payen T."/>
            <person name="Noel B."/>
            <person name="Kuo A."/>
            <person name="Morin E."/>
            <person name="Chen J."/>
            <person name="Kohler A."/>
            <person name="Krizsan K."/>
            <person name="Balestrini R."/>
            <person name="Da Silva C."/>
            <person name="Montanini B."/>
            <person name="Hainaut M."/>
            <person name="Levati E."/>
            <person name="Barry K.W."/>
            <person name="Belfiori B."/>
            <person name="Cichocki N."/>
            <person name="Clum A."/>
            <person name="Dockter R.B."/>
            <person name="Fauchery L."/>
            <person name="Guy J."/>
            <person name="Iotti M."/>
            <person name="Le Tacon F."/>
            <person name="Lindquist E.A."/>
            <person name="Lipzen A."/>
            <person name="Malagnac F."/>
            <person name="Mello A."/>
            <person name="Molinier V."/>
            <person name="Miyauchi S."/>
            <person name="Poulain J."/>
            <person name="Riccioni C."/>
            <person name="Rubini A."/>
            <person name="Sitrit Y."/>
            <person name="Splivallo R."/>
            <person name="Traeger S."/>
            <person name="Wang M."/>
            <person name="Zifcakova L."/>
            <person name="Wipf D."/>
            <person name="Zambonelli A."/>
            <person name="Paolocci F."/>
            <person name="Nowrousian M."/>
            <person name="Ottonello S."/>
            <person name="Baldrian P."/>
            <person name="Spatafora J.W."/>
            <person name="Henrissat B."/>
            <person name="Nagy L.G."/>
            <person name="Aury J.M."/>
            <person name="Wincker P."/>
            <person name="Grigoriev I.V."/>
            <person name="Bonfante P."/>
            <person name="Martin F.M."/>
        </authorList>
    </citation>
    <scope>NUCLEOTIDE SEQUENCE [LARGE SCALE GENOMIC DNA]</scope>
    <source>
        <strain evidence="6 7">CCBAS932</strain>
    </source>
</reference>
<dbReference type="InterPro" id="IPR012337">
    <property type="entry name" value="RNaseH-like_sf"/>
</dbReference>
<dbReference type="InterPro" id="IPR013520">
    <property type="entry name" value="Ribonucl_H"/>
</dbReference>
<dbReference type="Gene3D" id="3.30.420.10">
    <property type="entry name" value="Ribonuclease H-like superfamily/Ribonuclease H"/>
    <property type="match status" value="1"/>
</dbReference>
<dbReference type="InParanoid" id="A0A3N4L826"/>
<keyword evidence="2" id="KW-0540">Nuclease</keyword>
<dbReference type="InterPro" id="IPR022894">
    <property type="entry name" value="Oligoribonuclease"/>
</dbReference>
<gene>
    <name evidence="6" type="ORF">P167DRAFT_531175</name>
</gene>
<dbReference type="PANTHER" id="PTHR11046">
    <property type="entry name" value="OLIGORIBONUCLEASE, MITOCHONDRIAL"/>
    <property type="match status" value="1"/>
</dbReference>
<dbReference type="PANTHER" id="PTHR11046:SF0">
    <property type="entry name" value="OLIGORIBONUCLEASE, MITOCHONDRIAL"/>
    <property type="match status" value="1"/>
</dbReference>
<dbReference type="STRING" id="1392247.A0A3N4L826"/>
<dbReference type="Pfam" id="PF00929">
    <property type="entry name" value="RNase_T"/>
    <property type="match status" value="1"/>
</dbReference>
<organism evidence="6 7">
    <name type="scientific">Morchella conica CCBAS932</name>
    <dbReference type="NCBI Taxonomy" id="1392247"/>
    <lineage>
        <taxon>Eukaryota</taxon>
        <taxon>Fungi</taxon>
        <taxon>Dikarya</taxon>
        <taxon>Ascomycota</taxon>
        <taxon>Pezizomycotina</taxon>
        <taxon>Pezizomycetes</taxon>
        <taxon>Pezizales</taxon>
        <taxon>Morchellaceae</taxon>
        <taxon>Morchella</taxon>
    </lineage>
</organism>
<evidence type="ECO:0000256" key="4">
    <source>
        <dbReference type="ARBA" id="ARBA00022839"/>
    </source>
</evidence>
<proteinExistence type="inferred from homology"/>
<dbReference type="CDD" id="cd06135">
    <property type="entry name" value="Orn"/>
    <property type="match status" value="1"/>
</dbReference>
<dbReference type="NCBIfam" id="NF003765">
    <property type="entry name" value="PRK05359.1"/>
    <property type="match status" value="1"/>
</dbReference>
<sequence>MLNRSTTPIVWIDCEMTGLDYENDVILQICCYITDFELNILDNGGFETVIHYEKPVLDKMGEWCQRTHASTGLTNRVLNSTTTIEAATSQLLAYIQKYVPTPKVAVLAGNSIHADRAFLNRQFPSIIDHLHYRLLDVSTVKEAVRMWCSDETLRNVPPKKETHEARMDILESIGEMKHYKKVLFDGK</sequence>
<evidence type="ECO:0000313" key="6">
    <source>
        <dbReference type="EMBL" id="RPB17642.1"/>
    </source>
</evidence>
<dbReference type="FunCoup" id="A0A3N4L826">
    <property type="interactions" value="753"/>
</dbReference>
<protein>
    <submittedName>
        <fullName evidence="6">Ribonuclease H-like protein</fullName>
    </submittedName>
</protein>
<keyword evidence="7" id="KW-1185">Reference proteome</keyword>
<dbReference type="InterPro" id="IPR036397">
    <property type="entry name" value="RNaseH_sf"/>
</dbReference>
<evidence type="ECO:0000313" key="7">
    <source>
        <dbReference type="Proteomes" id="UP000277580"/>
    </source>
</evidence>
<accession>A0A3N4L826</accession>
<dbReference type="OrthoDB" id="270189at2759"/>
<dbReference type="Proteomes" id="UP000277580">
    <property type="component" value="Unassembled WGS sequence"/>
</dbReference>
<name>A0A3N4L826_9PEZI</name>